<gene>
    <name evidence="2" type="ORF">FH607_021675</name>
</gene>
<keyword evidence="3" id="KW-1185">Reference proteome</keyword>
<dbReference type="InterPro" id="IPR027417">
    <property type="entry name" value="P-loop_NTPase"/>
</dbReference>
<feature type="compositionally biased region" description="Gly residues" evidence="1">
    <location>
        <begin position="1"/>
        <end position="39"/>
    </location>
</feature>
<dbReference type="EMBL" id="VDLY02000014">
    <property type="protein sequence ID" value="KAB8162646.1"/>
    <property type="molecule type" value="Genomic_DNA"/>
</dbReference>
<dbReference type="SUPFAM" id="SSF52540">
    <property type="entry name" value="P-loop containing nucleoside triphosphate hydrolases"/>
    <property type="match status" value="1"/>
</dbReference>
<dbReference type="OrthoDB" id="3237545at2"/>
<evidence type="ECO:0000256" key="1">
    <source>
        <dbReference type="SAM" id="MobiDB-lite"/>
    </source>
</evidence>
<protein>
    <submittedName>
        <fullName evidence="2">AAA family ATPase</fullName>
    </submittedName>
</protein>
<name>A0A5N6A425_9ACTN</name>
<reference evidence="2" key="1">
    <citation type="submission" date="2019-10" db="EMBL/GenBank/DDBJ databases">
        <title>Nonomuraea sp. nov., isolated from Phyllanthus amarus.</title>
        <authorList>
            <person name="Klykleung N."/>
            <person name="Tanasupawat S."/>
        </authorList>
    </citation>
    <scope>NUCLEOTIDE SEQUENCE [LARGE SCALE GENOMIC DNA]</scope>
    <source>
        <strain evidence="2">3MP-10</strain>
    </source>
</reference>
<dbReference type="RefSeq" id="WP_139671105.1">
    <property type="nucleotide sequence ID" value="NZ_VDLY02000014.1"/>
</dbReference>
<proteinExistence type="predicted"/>
<feature type="region of interest" description="Disordered" evidence="1">
    <location>
        <begin position="1"/>
        <end position="40"/>
    </location>
</feature>
<dbReference type="AlphaFoldDB" id="A0A5N6A425"/>
<dbReference type="Proteomes" id="UP000314251">
    <property type="component" value="Unassembled WGS sequence"/>
</dbReference>
<sequence>MIFDGGADGGTGDTTGNGTGDGGTGDTTGNGTGDGGTGGTVDALAARLSALPPSVGPVRLVGVDGHAGSGKSTLARRLAAALPGTTPVLHLDDLASHDAFFDWTDTFRSRVVAPLARGEVAHHPVYDWTRRAFTASAPLEPAPVVLVEGVGAGRRAVRPHLALLIWLEVPPEVAWRRGRLRDGPALASFWDAWERAELRHFADDPSRPFADILMTSGGDSHHACE</sequence>
<dbReference type="Pfam" id="PF13238">
    <property type="entry name" value="AAA_18"/>
    <property type="match status" value="1"/>
</dbReference>
<accession>A0A5N6A425</accession>
<organism evidence="2 3">
    <name type="scientific">Streptomyces mimosae</name>
    <dbReference type="NCBI Taxonomy" id="2586635"/>
    <lineage>
        <taxon>Bacteria</taxon>
        <taxon>Bacillati</taxon>
        <taxon>Actinomycetota</taxon>
        <taxon>Actinomycetes</taxon>
        <taxon>Kitasatosporales</taxon>
        <taxon>Streptomycetaceae</taxon>
        <taxon>Streptomyces</taxon>
    </lineage>
</organism>
<evidence type="ECO:0000313" key="2">
    <source>
        <dbReference type="EMBL" id="KAB8162646.1"/>
    </source>
</evidence>
<dbReference type="Gene3D" id="3.40.50.300">
    <property type="entry name" value="P-loop containing nucleotide triphosphate hydrolases"/>
    <property type="match status" value="1"/>
</dbReference>
<comment type="caution">
    <text evidence="2">The sequence shown here is derived from an EMBL/GenBank/DDBJ whole genome shotgun (WGS) entry which is preliminary data.</text>
</comment>
<evidence type="ECO:0000313" key="3">
    <source>
        <dbReference type="Proteomes" id="UP000314251"/>
    </source>
</evidence>